<dbReference type="AlphaFoldDB" id="A0A4U1IFU2"/>
<evidence type="ECO:0000313" key="1">
    <source>
        <dbReference type="EMBL" id="TKC92557.1"/>
    </source>
</evidence>
<reference evidence="1 2" key="1">
    <citation type="submission" date="2019-04" db="EMBL/GenBank/DDBJ databases">
        <title>Trinickia sp. 7GSK02, isolated from subtropical forest soil.</title>
        <authorList>
            <person name="Gao Z.-H."/>
            <person name="Qiu L.-H."/>
        </authorList>
    </citation>
    <scope>NUCLEOTIDE SEQUENCE [LARGE SCALE GENOMIC DNA]</scope>
    <source>
        <strain evidence="1 2">7GSK02</strain>
    </source>
</reference>
<gene>
    <name evidence="1" type="ORF">FAZ69_02485</name>
</gene>
<dbReference type="OrthoDB" id="9115117at2"/>
<dbReference type="RefSeq" id="WP_136892340.1">
    <property type="nucleotide sequence ID" value="NZ_SWJE01000001.1"/>
</dbReference>
<proteinExistence type="predicted"/>
<accession>A0A4U1IFU2</accession>
<sequence length="309" mass="33291">MASWSTLDVPLEIGRQCTLVLADAYRSESGDSLRFMKDDECRQLEQDRREFAHYFRPGWDLRTITGGTNLREIQAFVSEQLNVAHWNLPTDNAGIERTLKDAIASGRLVPIINREGNFSGRVSRPTPAPLRWPTTGGGGSWKRSAYLFPPGTTSFNGEPVLSGPYDPATQAAQLATARAASGVSDSSDWLGVVEEVAGAILGSDAGSSDGVDIGHDTSTPLGNARPFEYSEALPDAGTEQVAGMSFHGTPGSWASSMPGTMPQLRQYGPNGTPLTDIDFEAHHGNPNPHAHNWDGYNRDEGAPVSILPW</sequence>
<dbReference type="EMBL" id="SWJE01000001">
    <property type="protein sequence ID" value="TKC92557.1"/>
    <property type="molecule type" value="Genomic_DNA"/>
</dbReference>
<protein>
    <submittedName>
        <fullName evidence="1">Uncharacterized protein</fullName>
    </submittedName>
</protein>
<organism evidence="1 2">
    <name type="scientific">Trinickia terrae</name>
    <dbReference type="NCBI Taxonomy" id="2571161"/>
    <lineage>
        <taxon>Bacteria</taxon>
        <taxon>Pseudomonadati</taxon>
        <taxon>Pseudomonadota</taxon>
        <taxon>Betaproteobacteria</taxon>
        <taxon>Burkholderiales</taxon>
        <taxon>Burkholderiaceae</taxon>
        <taxon>Trinickia</taxon>
    </lineage>
</organism>
<dbReference type="Proteomes" id="UP000305539">
    <property type="component" value="Unassembled WGS sequence"/>
</dbReference>
<name>A0A4U1IFU2_9BURK</name>
<comment type="caution">
    <text evidence="1">The sequence shown here is derived from an EMBL/GenBank/DDBJ whole genome shotgun (WGS) entry which is preliminary data.</text>
</comment>
<evidence type="ECO:0000313" key="2">
    <source>
        <dbReference type="Proteomes" id="UP000305539"/>
    </source>
</evidence>
<keyword evidence="2" id="KW-1185">Reference proteome</keyword>